<dbReference type="GO" id="GO:0003917">
    <property type="term" value="F:DNA topoisomerase type I (single strand cut, ATP-independent) activity"/>
    <property type="evidence" value="ECO:0007669"/>
    <property type="project" value="InterPro"/>
</dbReference>
<reference evidence="2 3" key="1">
    <citation type="submission" date="2018-11" db="EMBL/GenBank/DDBJ databases">
        <title>Genetic determinants and prediction of antibiotic resistance phenotypes in Helicobacter pylori.</title>
        <authorList>
            <person name="Wagner K."/>
        </authorList>
    </citation>
    <scope>NUCLEOTIDE SEQUENCE [LARGE SCALE GENOMIC DNA]</scope>
    <source>
        <strain evidence="2 3">ZH70</strain>
    </source>
</reference>
<dbReference type="PANTHER" id="PTHR42785">
    <property type="entry name" value="DNA TOPOISOMERASE, TYPE IA, CORE"/>
    <property type="match status" value="1"/>
</dbReference>
<keyword evidence="2" id="KW-0413">Isomerase</keyword>
<dbReference type="AlphaFoldDB" id="A0A438VQB6"/>
<feature type="non-terminal residue" evidence="2">
    <location>
        <position position="1"/>
    </location>
</feature>
<gene>
    <name evidence="2" type="ORF">EC518_14770</name>
</gene>
<dbReference type="InterPro" id="IPR023405">
    <property type="entry name" value="Topo_IA_core_domain"/>
</dbReference>
<proteinExistence type="predicted"/>
<dbReference type="Pfam" id="PF01131">
    <property type="entry name" value="Topoisom_bac"/>
    <property type="match status" value="1"/>
</dbReference>
<dbReference type="GO" id="GO:0003677">
    <property type="term" value="F:DNA binding"/>
    <property type="evidence" value="ECO:0007669"/>
    <property type="project" value="InterPro"/>
</dbReference>
<dbReference type="PANTHER" id="PTHR42785:SF1">
    <property type="entry name" value="DNA TOPOISOMERASE"/>
    <property type="match status" value="1"/>
</dbReference>
<dbReference type="Gene3D" id="1.10.290.10">
    <property type="entry name" value="Topoisomerase I, domain 4"/>
    <property type="match status" value="1"/>
</dbReference>
<evidence type="ECO:0000313" key="3">
    <source>
        <dbReference type="Proteomes" id="UP000289022"/>
    </source>
</evidence>
<dbReference type="PROSITE" id="PS00396">
    <property type="entry name" value="TOPO_IA_1"/>
    <property type="match status" value="1"/>
</dbReference>
<dbReference type="InterPro" id="IPR023406">
    <property type="entry name" value="Topo_IA_AS"/>
</dbReference>
<dbReference type="InterPro" id="IPR000380">
    <property type="entry name" value="Topo_IA"/>
</dbReference>
<dbReference type="InterPro" id="IPR013826">
    <property type="entry name" value="Topo_IA_cen_sub3"/>
</dbReference>
<comment type="caution">
    <text evidence="2">The sequence shown here is derived from an EMBL/GenBank/DDBJ whole genome shotgun (WGS) entry which is preliminary data.</text>
</comment>
<dbReference type="EC" id="5.99.1.2" evidence="2"/>
<dbReference type="Proteomes" id="UP000289022">
    <property type="component" value="Unassembled WGS sequence"/>
</dbReference>
<name>A0A438VQB6_HELPX</name>
<protein>
    <submittedName>
        <fullName evidence="2">DNA topoisomerase I</fullName>
        <ecNumber evidence="2">5.99.1.2</ecNumber>
    </submittedName>
</protein>
<feature type="non-terminal residue" evidence="2">
    <location>
        <position position="88"/>
    </location>
</feature>
<dbReference type="EMBL" id="RJGP01001558">
    <property type="protein sequence ID" value="RVZ12615.1"/>
    <property type="molecule type" value="Genomic_DNA"/>
</dbReference>
<accession>A0A438VQB6</accession>
<organism evidence="2 3">
    <name type="scientific">Helicobacter pylori</name>
    <name type="common">Campylobacter pylori</name>
    <dbReference type="NCBI Taxonomy" id="210"/>
    <lineage>
        <taxon>Bacteria</taxon>
        <taxon>Pseudomonadati</taxon>
        <taxon>Campylobacterota</taxon>
        <taxon>Epsilonproteobacteria</taxon>
        <taxon>Campylobacterales</taxon>
        <taxon>Helicobacteraceae</taxon>
        <taxon>Helicobacter</taxon>
    </lineage>
</organism>
<evidence type="ECO:0000259" key="1">
    <source>
        <dbReference type="PROSITE" id="PS52039"/>
    </source>
</evidence>
<dbReference type="InterPro" id="IPR013497">
    <property type="entry name" value="Topo_IA_cen"/>
</dbReference>
<feature type="domain" description="Topo IA-type catalytic" evidence="1">
    <location>
        <begin position="1"/>
        <end position="88"/>
    </location>
</feature>
<dbReference type="SUPFAM" id="SSF56712">
    <property type="entry name" value="Prokaryotic type I DNA topoisomerase"/>
    <property type="match status" value="1"/>
</dbReference>
<evidence type="ECO:0000313" key="2">
    <source>
        <dbReference type="EMBL" id="RVZ12615.1"/>
    </source>
</evidence>
<dbReference type="GO" id="GO:0006265">
    <property type="term" value="P:DNA topological change"/>
    <property type="evidence" value="ECO:0007669"/>
    <property type="project" value="InterPro"/>
</dbReference>
<sequence length="88" mass="9585">EIKNELEKESYTISSIVKKSKKSPTPPPFMTSTLQQSASSLLGFSPTKTMSIAQKLYEGVATPQGVMGVITYMRTDSLNIAKEALEEA</sequence>
<dbReference type="PROSITE" id="PS52039">
    <property type="entry name" value="TOPO_IA_2"/>
    <property type="match status" value="1"/>
</dbReference>